<feature type="compositionally biased region" description="Polar residues" evidence="4">
    <location>
        <begin position="1"/>
        <end position="14"/>
    </location>
</feature>
<evidence type="ECO:0000256" key="4">
    <source>
        <dbReference type="SAM" id="MobiDB-lite"/>
    </source>
</evidence>
<dbReference type="Gene3D" id="2.40.50.100">
    <property type="match status" value="1"/>
</dbReference>
<comment type="subcellular location">
    <subcellularLocation>
        <location evidence="1">Cell envelope</location>
    </subcellularLocation>
</comment>
<organism evidence="5">
    <name type="scientific">Halomonas sp. RT37</name>
    <dbReference type="NCBI Taxonomy" id="2950872"/>
    <lineage>
        <taxon>Bacteria</taxon>
        <taxon>Pseudomonadati</taxon>
        <taxon>Pseudomonadota</taxon>
        <taxon>Gammaproteobacteria</taxon>
        <taxon>Oceanospirillales</taxon>
        <taxon>Halomonadaceae</taxon>
        <taxon>Halomonas</taxon>
    </lineage>
</organism>
<gene>
    <name evidence="5" type="ORF">NFG58_09700</name>
</gene>
<evidence type="ECO:0000256" key="1">
    <source>
        <dbReference type="ARBA" id="ARBA00004196"/>
    </source>
</evidence>
<evidence type="ECO:0000256" key="3">
    <source>
        <dbReference type="SAM" id="Coils"/>
    </source>
</evidence>
<dbReference type="AlphaFoldDB" id="A0AAU7KN90"/>
<dbReference type="PANTHER" id="PTHR32347:SF23">
    <property type="entry name" value="BLL5650 PROTEIN"/>
    <property type="match status" value="1"/>
</dbReference>
<proteinExistence type="predicted"/>
<dbReference type="GO" id="GO:0030313">
    <property type="term" value="C:cell envelope"/>
    <property type="evidence" value="ECO:0007669"/>
    <property type="project" value="UniProtKB-SubCell"/>
</dbReference>
<evidence type="ECO:0000256" key="2">
    <source>
        <dbReference type="ARBA" id="ARBA00023054"/>
    </source>
</evidence>
<dbReference type="SUPFAM" id="SSF111369">
    <property type="entry name" value="HlyD-like secretion proteins"/>
    <property type="match status" value="1"/>
</dbReference>
<reference evidence="5" key="1">
    <citation type="submission" date="2022-06" db="EMBL/GenBank/DDBJ databases">
        <title>A novel DMS-producing enzyme.</title>
        <authorList>
            <person name="Zhang Y."/>
        </authorList>
    </citation>
    <scope>NUCLEOTIDE SEQUENCE</scope>
    <source>
        <strain evidence="5">RT37</strain>
    </source>
</reference>
<evidence type="ECO:0000313" key="5">
    <source>
        <dbReference type="EMBL" id="XBO72945.1"/>
    </source>
</evidence>
<accession>A0AAU7KN90</accession>
<feature type="region of interest" description="Disordered" evidence="4">
    <location>
        <begin position="1"/>
        <end position="33"/>
    </location>
</feature>
<sequence length="469" mass="50722">MTSVAIERQSTTEAQHPVAEGQARASGSEVGPGGERLIRIEGALRHCDSLDQLWCHLANEGQSLLQARQSLVFCLSGRNRWRVKAVGGLARVPHDSAQVLAYQHLVGSDWREHRDETQPRLLDLANVLEDEGIPAMRHGLWIPLSYGDRPIGAGWLLTRERAWETPHLALASRLAQAYGHGASAIRGRRRVSLGRARGARGLALATVLGLGAALALVQVPLTSRAPAEVVASEPFVVAAPMAGVVDRILVAPGARVALGDPLVQLVDVELRNDFEVAQRKVQVAQSKALRLQQAAIASSEAKRELAIARSELRVAEAERDYAHDLLDKAVVRAERSGVALYGDPQDWVGRPVRVGEAVMQVADPADIAFRLEVAAADAVTLERGASVDVFLDAAPLEPVSAVVARAAYKAEKNASGIANFKVMAIPETPREDMPRLGLRGTARIHGEPVSLFYYLFRRPIVTFRQLTGV</sequence>
<feature type="coiled-coil region" evidence="3">
    <location>
        <begin position="291"/>
        <end position="318"/>
    </location>
</feature>
<dbReference type="RefSeq" id="WP_222516829.1">
    <property type="nucleotide sequence ID" value="NZ_CP098827.1"/>
</dbReference>
<name>A0AAU7KN90_9GAMM</name>
<protein>
    <submittedName>
        <fullName evidence="5">Efflux RND transporter periplasmic adaptor subunit</fullName>
    </submittedName>
</protein>
<dbReference type="EMBL" id="CP098827">
    <property type="protein sequence ID" value="XBO72945.1"/>
    <property type="molecule type" value="Genomic_DNA"/>
</dbReference>
<keyword evidence="2 3" id="KW-0175">Coiled coil</keyword>
<dbReference type="InterPro" id="IPR050465">
    <property type="entry name" value="UPF0194_transport"/>
</dbReference>
<dbReference type="PANTHER" id="PTHR32347">
    <property type="entry name" value="EFFLUX SYSTEM COMPONENT YKNX-RELATED"/>
    <property type="match status" value="1"/>
</dbReference>